<dbReference type="STRING" id="1678840.ATC1_131628"/>
<feature type="transmembrane region" description="Helical" evidence="1">
    <location>
        <begin position="44"/>
        <end position="60"/>
    </location>
</feature>
<keyword evidence="1" id="KW-0812">Transmembrane</keyword>
<dbReference type="AlphaFoldDB" id="A0A0S7BWP3"/>
<feature type="transmembrane region" description="Helical" evidence="1">
    <location>
        <begin position="21"/>
        <end position="38"/>
    </location>
</feature>
<evidence type="ECO:0000256" key="1">
    <source>
        <dbReference type="SAM" id="Phobius"/>
    </source>
</evidence>
<dbReference type="RefSeq" id="WP_062283264.1">
    <property type="nucleotide sequence ID" value="NZ_DF968181.1"/>
</dbReference>
<accession>A0A0S7BWP3</accession>
<dbReference type="PATRIC" id="fig|1678840.3.peg.3125"/>
<keyword evidence="1" id="KW-0472">Membrane</keyword>
<dbReference type="OrthoDB" id="3174166at2"/>
<dbReference type="Proteomes" id="UP000053370">
    <property type="component" value="Unassembled WGS sequence"/>
</dbReference>
<evidence type="ECO:0008006" key="4">
    <source>
        <dbReference type="Google" id="ProtNLM"/>
    </source>
</evidence>
<keyword evidence="1" id="KW-1133">Transmembrane helix</keyword>
<dbReference type="EMBL" id="DF968181">
    <property type="protein sequence ID" value="GAP41636.1"/>
    <property type="molecule type" value="Genomic_DNA"/>
</dbReference>
<name>A0A0S7BWP3_9CHLR</name>
<sequence>MNQFQNKFNQFMRGRYGNDQLNIAVLILGVILSLISSLVRIEILMLPSYILLGFMIYRAFSRDYLRRSKENSWFLKYWYPVENWLLRQKRQLKEMKTYKFYRCPECRQKIRVPKGKGKICITCPKCRTEFIKRT</sequence>
<keyword evidence="3" id="KW-1185">Reference proteome</keyword>
<organism evidence="2">
    <name type="scientific">Flexilinea flocculi</name>
    <dbReference type="NCBI Taxonomy" id="1678840"/>
    <lineage>
        <taxon>Bacteria</taxon>
        <taxon>Bacillati</taxon>
        <taxon>Chloroflexota</taxon>
        <taxon>Anaerolineae</taxon>
        <taxon>Anaerolineales</taxon>
        <taxon>Anaerolineaceae</taxon>
        <taxon>Flexilinea</taxon>
    </lineage>
</organism>
<evidence type="ECO:0000313" key="3">
    <source>
        <dbReference type="Proteomes" id="UP000053370"/>
    </source>
</evidence>
<evidence type="ECO:0000313" key="2">
    <source>
        <dbReference type="EMBL" id="GAP41636.1"/>
    </source>
</evidence>
<reference evidence="2" key="1">
    <citation type="journal article" date="2015" name="Genome Announc.">
        <title>Draft Genome Sequence of Anaerolineae Strain TC1, a Novel Isolate from a Methanogenic Wastewater Treatment System.</title>
        <authorList>
            <person name="Matsuura N."/>
            <person name="Tourlousse D.M."/>
            <person name="Sun L."/>
            <person name="Toyonaga M."/>
            <person name="Kuroda K."/>
            <person name="Ohashi A."/>
            <person name="Cruz R."/>
            <person name="Yamaguchi T."/>
            <person name="Sekiguchi Y."/>
        </authorList>
    </citation>
    <scope>NUCLEOTIDE SEQUENCE [LARGE SCALE GENOMIC DNA]</scope>
    <source>
        <strain evidence="2">TC1</strain>
    </source>
</reference>
<proteinExistence type="predicted"/>
<gene>
    <name evidence="2" type="ORF">ATC1_131628</name>
</gene>
<protein>
    <recommendedName>
        <fullName evidence="4">Zn-finger containing protein</fullName>
    </recommendedName>
</protein>